<evidence type="ECO:0000256" key="1">
    <source>
        <dbReference type="SAM" id="Coils"/>
    </source>
</evidence>
<feature type="region of interest" description="Disordered" evidence="2">
    <location>
        <begin position="230"/>
        <end position="278"/>
    </location>
</feature>
<protein>
    <submittedName>
        <fullName evidence="3">Uncharacterized protein</fullName>
    </submittedName>
</protein>
<feature type="compositionally biased region" description="Basic and acidic residues" evidence="2">
    <location>
        <begin position="230"/>
        <end position="261"/>
    </location>
</feature>
<evidence type="ECO:0000313" key="4">
    <source>
        <dbReference type="Proteomes" id="UP000176339"/>
    </source>
</evidence>
<evidence type="ECO:0000313" key="3">
    <source>
        <dbReference type="EMBL" id="OGE82699.1"/>
    </source>
</evidence>
<accession>A0A1F5NYH8</accession>
<organism evidence="3 4">
    <name type="scientific">Candidatus Doudnabacteria bacterium RIFCSPHIGHO2_01_FULL_49_9</name>
    <dbReference type="NCBI Taxonomy" id="1817827"/>
    <lineage>
        <taxon>Bacteria</taxon>
        <taxon>Candidatus Doudnaibacteriota</taxon>
    </lineage>
</organism>
<feature type="coiled-coil region" evidence="1">
    <location>
        <begin position="107"/>
        <end position="149"/>
    </location>
</feature>
<dbReference type="EMBL" id="MFEN01000065">
    <property type="protein sequence ID" value="OGE82699.1"/>
    <property type="molecule type" value="Genomic_DNA"/>
</dbReference>
<keyword evidence="1" id="KW-0175">Coiled coil</keyword>
<dbReference type="AlphaFoldDB" id="A0A1F5NYH8"/>
<dbReference type="Proteomes" id="UP000176339">
    <property type="component" value="Unassembled WGS sequence"/>
</dbReference>
<evidence type="ECO:0000256" key="2">
    <source>
        <dbReference type="SAM" id="MobiDB-lite"/>
    </source>
</evidence>
<reference evidence="3 4" key="1">
    <citation type="journal article" date="2016" name="Nat. Commun.">
        <title>Thousands of microbial genomes shed light on interconnected biogeochemical processes in an aquifer system.</title>
        <authorList>
            <person name="Anantharaman K."/>
            <person name="Brown C.T."/>
            <person name="Hug L.A."/>
            <person name="Sharon I."/>
            <person name="Castelle C.J."/>
            <person name="Probst A.J."/>
            <person name="Thomas B.C."/>
            <person name="Singh A."/>
            <person name="Wilkins M.J."/>
            <person name="Karaoz U."/>
            <person name="Brodie E.L."/>
            <person name="Williams K.H."/>
            <person name="Hubbard S.S."/>
            <person name="Banfield J.F."/>
        </authorList>
    </citation>
    <scope>NUCLEOTIDE SEQUENCE [LARGE SCALE GENOMIC DNA]</scope>
</reference>
<comment type="caution">
    <text evidence="3">The sequence shown here is derived from an EMBL/GenBank/DDBJ whole genome shotgun (WGS) entry which is preliminary data.</text>
</comment>
<name>A0A1F5NYH8_9BACT</name>
<proteinExistence type="predicted"/>
<gene>
    <name evidence="3" type="ORF">A2846_01535</name>
</gene>
<sequence>MNDFENVQELVTSKLPLPQDVLDVGALEINKTESGPAILDGDKSNGPENKMLWLETTEQLKSLNSQTELRQLGIDQLTKSVHADKKMLDKAREGLGLPPNDQDSPVASIEKGQMERLRAEQAAIEQERKELLEQLIQQEKENILREKLDGLFKEFKQLNEFSPLDFESIFASGQTREGYNFESKTMGSLDPETAQSLSRMFNEGIRLLPEILKAMPGLLKKFDEELTEEATRRVEENMEQKEQKVEADEEQKRQLAGEKPEISGTGPVEGADAEKPNV</sequence>